<dbReference type="AlphaFoldDB" id="A0A9P9EGJ3"/>
<dbReference type="Proteomes" id="UP000717696">
    <property type="component" value="Unassembled WGS sequence"/>
</dbReference>
<dbReference type="InterPro" id="IPR011990">
    <property type="entry name" value="TPR-like_helical_dom_sf"/>
</dbReference>
<evidence type="ECO:0000313" key="2">
    <source>
        <dbReference type="Proteomes" id="UP000717696"/>
    </source>
</evidence>
<evidence type="ECO:0008006" key="3">
    <source>
        <dbReference type="Google" id="ProtNLM"/>
    </source>
</evidence>
<evidence type="ECO:0000313" key="1">
    <source>
        <dbReference type="EMBL" id="KAH7137062.1"/>
    </source>
</evidence>
<organism evidence="1 2">
    <name type="scientific">Dactylonectria estremocensis</name>
    <dbReference type="NCBI Taxonomy" id="1079267"/>
    <lineage>
        <taxon>Eukaryota</taxon>
        <taxon>Fungi</taxon>
        <taxon>Dikarya</taxon>
        <taxon>Ascomycota</taxon>
        <taxon>Pezizomycotina</taxon>
        <taxon>Sordariomycetes</taxon>
        <taxon>Hypocreomycetidae</taxon>
        <taxon>Hypocreales</taxon>
        <taxon>Nectriaceae</taxon>
        <taxon>Dactylonectria</taxon>
    </lineage>
</organism>
<dbReference type="Gene3D" id="1.25.40.10">
    <property type="entry name" value="Tetratricopeptide repeat domain"/>
    <property type="match status" value="1"/>
</dbReference>
<dbReference type="SUPFAM" id="SSF48452">
    <property type="entry name" value="TPR-like"/>
    <property type="match status" value="1"/>
</dbReference>
<gene>
    <name evidence="1" type="ORF">B0J13DRAFT_560462</name>
</gene>
<dbReference type="EMBL" id="JAGMUU010000016">
    <property type="protein sequence ID" value="KAH7137062.1"/>
    <property type="molecule type" value="Genomic_DNA"/>
</dbReference>
<sequence>MTDSLLKQDRLHQVLNDKTLDAVRSFWFRHIPNDDHIIVPDKEEALVWFSQNDDYDQDCVATFGDILDVLKSIDASVADILAAANPNSALDWMSLVILLDQIPRNCFRGPKAGVAYDFFDPLAFEVATRAIKSGIPEQPEVRYRQAYRFWFYMPLEHSEKLEVQEQLVQEHGKLFSDAHKLMHGLAEDEDAVAGCCEGMLQRQEQLDIWESTLRGIAKQHMDTIKEHGRYPHRDEALGR</sequence>
<reference evidence="1" key="1">
    <citation type="journal article" date="2021" name="Nat. Commun.">
        <title>Genetic determinants of endophytism in the Arabidopsis root mycobiome.</title>
        <authorList>
            <person name="Mesny F."/>
            <person name="Miyauchi S."/>
            <person name="Thiergart T."/>
            <person name="Pickel B."/>
            <person name="Atanasova L."/>
            <person name="Karlsson M."/>
            <person name="Huettel B."/>
            <person name="Barry K.W."/>
            <person name="Haridas S."/>
            <person name="Chen C."/>
            <person name="Bauer D."/>
            <person name="Andreopoulos W."/>
            <person name="Pangilinan J."/>
            <person name="LaButti K."/>
            <person name="Riley R."/>
            <person name="Lipzen A."/>
            <person name="Clum A."/>
            <person name="Drula E."/>
            <person name="Henrissat B."/>
            <person name="Kohler A."/>
            <person name="Grigoriev I.V."/>
            <person name="Martin F.M."/>
            <person name="Hacquard S."/>
        </authorList>
    </citation>
    <scope>NUCLEOTIDE SEQUENCE</scope>
    <source>
        <strain evidence="1">MPI-CAGE-AT-0021</strain>
    </source>
</reference>
<protein>
    <recommendedName>
        <fullName evidence="3">DUF924 domain-containing protein</fullName>
    </recommendedName>
</protein>
<dbReference type="InterPro" id="IPR010323">
    <property type="entry name" value="DUF924"/>
</dbReference>
<dbReference type="Gene3D" id="1.20.58.320">
    <property type="entry name" value="TPR-like"/>
    <property type="match status" value="1"/>
</dbReference>
<accession>A0A9P9EGJ3</accession>
<dbReference type="OrthoDB" id="414698at2759"/>
<dbReference type="Pfam" id="PF06041">
    <property type="entry name" value="DUF924"/>
    <property type="match status" value="1"/>
</dbReference>
<proteinExistence type="predicted"/>
<keyword evidence="2" id="KW-1185">Reference proteome</keyword>
<comment type="caution">
    <text evidence="1">The sequence shown here is derived from an EMBL/GenBank/DDBJ whole genome shotgun (WGS) entry which is preliminary data.</text>
</comment>
<name>A0A9P9EGJ3_9HYPO</name>